<dbReference type="EMBL" id="JARKIF010000017">
    <property type="protein sequence ID" value="KAJ7620113.1"/>
    <property type="molecule type" value="Genomic_DNA"/>
</dbReference>
<dbReference type="Proteomes" id="UP001221142">
    <property type="component" value="Unassembled WGS sequence"/>
</dbReference>
<protein>
    <submittedName>
        <fullName evidence="1">Uncharacterized protein</fullName>
    </submittedName>
</protein>
<dbReference type="AlphaFoldDB" id="A0AAD7BGK2"/>
<evidence type="ECO:0000313" key="2">
    <source>
        <dbReference type="Proteomes" id="UP001221142"/>
    </source>
</evidence>
<reference evidence="1" key="1">
    <citation type="submission" date="2023-03" db="EMBL/GenBank/DDBJ databases">
        <title>Massive genome expansion in bonnet fungi (Mycena s.s.) driven by repeated elements and novel gene families across ecological guilds.</title>
        <authorList>
            <consortium name="Lawrence Berkeley National Laboratory"/>
            <person name="Harder C.B."/>
            <person name="Miyauchi S."/>
            <person name="Viragh M."/>
            <person name="Kuo A."/>
            <person name="Thoen E."/>
            <person name="Andreopoulos B."/>
            <person name="Lu D."/>
            <person name="Skrede I."/>
            <person name="Drula E."/>
            <person name="Henrissat B."/>
            <person name="Morin E."/>
            <person name="Kohler A."/>
            <person name="Barry K."/>
            <person name="LaButti K."/>
            <person name="Morin E."/>
            <person name="Salamov A."/>
            <person name="Lipzen A."/>
            <person name="Mereny Z."/>
            <person name="Hegedus B."/>
            <person name="Baldrian P."/>
            <person name="Stursova M."/>
            <person name="Weitz H."/>
            <person name="Taylor A."/>
            <person name="Grigoriev I.V."/>
            <person name="Nagy L.G."/>
            <person name="Martin F."/>
            <person name="Kauserud H."/>
        </authorList>
    </citation>
    <scope>NUCLEOTIDE SEQUENCE</scope>
    <source>
        <strain evidence="1">9284</strain>
    </source>
</reference>
<evidence type="ECO:0000313" key="1">
    <source>
        <dbReference type="EMBL" id="KAJ7620113.1"/>
    </source>
</evidence>
<accession>A0AAD7BGK2</accession>
<comment type="caution">
    <text evidence="1">The sequence shown here is derived from an EMBL/GenBank/DDBJ whole genome shotgun (WGS) entry which is preliminary data.</text>
</comment>
<keyword evidence="2" id="KW-1185">Reference proteome</keyword>
<sequence length="261" mass="28255">MRVCVSLLNSVTSCSDPRSFSTVVVVQIGHSTSVRLDRLETSTPGERFVAQRASGGQMSQELQDEAALDCSYSNRPVAYNEIALDGSWLSTASEAGLRQLAQFCHLVFRLDSLETSTPVLNAISLQPVSESVPLANDEKTWLLSTSRRTHGCLLRRSLTRAKCQVPTTRCSSAHLVIETTGICSELPVPNRMSDAQGLVLQGAFRGTAPGGGLLALLDPSFISSYFVQASVLKRSFSTTQRNRRALTLVKTRAPLGPPECI</sequence>
<gene>
    <name evidence="1" type="ORF">FB45DRAFT_929492</name>
</gene>
<organism evidence="1 2">
    <name type="scientific">Roridomyces roridus</name>
    <dbReference type="NCBI Taxonomy" id="1738132"/>
    <lineage>
        <taxon>Eukaryota</taxon>
        <taxon>Fungi</taxon>
        <taxon>Dikarya</taxon>
        <taxon>Basidiomycota</taxon>
        <taxon>Agaricomycotina</taxon>
        <taxon>Agaricomycetes</taxon>
        <taxon>Agaricomycetidae</taxon>
        <taxon>Agaricales</taxon>
        <taxon>Marasmiineae</taxon>
        <taxon>Mycenaceae</taxon>
        <taxon>Roridomyces</taxon>
    </lineage>
</organism>
<name>A0AAD7BGK2_9AGAR</name>
<proteinExistence type="predicted"/>